<evidence type="ECO:0000256" key="5">
    <source>
        <dbReference type="ARBA" id="ARBA00048791"/>
    </source>
</evidence>
<dbReference type="SMART" id="SM01133">
    <property type="entry name" value="DeoC"/>
    <property type="match status" value="1"/>
</dbReference>
<dbReference type="GO" id="GO:0016052">
    <property type="term" value="P:carbohydrate catabolic process"/>
    <property type="evidence" value="ECO:0007669"/>
    <property type="project" value="TreeGrafter"/>
</dbReference>
<feature type="active site" description="Proton donor/acceptor" evidence="6">
    <location>
        <position position="100"/>
    </location>
</feature>
<dbReference type="HAMAP" id="MF_00114">
    <property type="entry name" value="DeoC_type1"/>
    <property type="match status" value="1"/>
</dbReference>
<proteinExistence type="inferred from homology"/>
<organism evidence="7 8">
    <name type="scientific">Ornithobacterium rhinotracheale</name>
    <dbReference type="NCBI Taxonomy" id="28251"/>
    <lineage>
        <taxon>Bacteria</taxon>
        <taxon>Pseudomonadati</taxon>
        <taxon>Bacteroidota</taxon>
        <taxon>Flavobacteriia</taxon>
        <taxon>Flavobacteriales</taxon>
        <taxon>Weeksellaceae</taxon>
        <taxon>Ornithobacterium</taxon>
    </lineage>
</organism>
<dbReference type="PANTHER" id="PTHR10889:SF1">
    <property type="entry name" value="DEOXYRIBOSE-PHOSPHATE ALDOLASE"/>
    <property type="match status" value="1"/>
</dbReference>
<evidence type="ECO:0000256" key="3">
    <source>
        <dbReference type="ARBA" id="ARBA00023239"/>
    </source>
</evidence>
<dbReference type="EMBL" id="CP035107">
    <property type="protein sequence ID" value="QAR30050.1"/>
    <property type="molecule type" value="Genomic_DNA"/>
</dbReference>
<dbReference type="InterPro" id="IPR013785">
    <property type="entry name" value="Aldolase_TIM"/>
</dbReference>
<keyword evidence="4 6" id="KW-0704">Schiff base</keyword>
<dbReference type="GO" id="GO:0009264">
    <property type="term" value="P:deoxyribonucleotide catabolic process"/>
    <property type="evidence" value="ECO:0007669"/>
    <property type="project" value="UniProtKB-UniRule"/>
</dbReference>
<dbReference type="GO" id="GO:0005737">
    <property type="term" value="C:cytoplasm"/>
    <property type="evidence" value="ECO:0007669"/>
    <property type="project" value="UniProtKB-SubCell"/>
</dbReference>
<gene>
    <name evidence="6 7" type="primary">deoC</name>
    <name evidence="7" type="ORF">EQP59_01090</name>
</gene>
<dbReference type="SUPFAM" id="SSF51569">
    <property type="entry name" value="Aldolase"/>
    <property type="match status" value="1"/>
</dbReference>
<evidence type="ECO:0000256" key="4">
    <source>
        <dbReference type="ARBA" id="ARBA00023270"/>
    </source>
</evidence>
<evidence type="ECO:0000313" key="7">
    <source>
        <dbReference type="EMBL" id="QAR30050.1"/>
    </source>
</evidence>
<dbReference type="NCBIfam" id="TIGR00126">
    <property type="entry name" value="deoC"/>
    <property type="match status" value="1"/>
</dbReference>
<dbReference type="Pfam" id="PF01791">
    <property type="entry name" value="DeoC"/>
    <property type="match status" value="1"/>
</dbReference>
<dbReference type="GO" id="GO:0004139">
    <property type="term" value="F:deoxyribose-phosphate aldolase activity"/>
    <property type="evidence" value="ECO:0007669"/>
    <property type="project" value="UniProtKB-UniRule"/>
</dbReference>
<dbReference type="CDD" id="cd00959">
    <property type="entry name" value="DeoC"/>
    <property type="match status" value="1"/>
</dbReference>
<dbReference type="Gene3D" id="3.20.20.70">
    <property type="entry name" value="Aldolase class I"/>
    <property type="match status" value="1"/>
</dbReference>
<dbReference type="AlphaFoldDB" id="A0A410JPH5"/>
<dbReference type="GO" id="GO:0006018">
    <property type="term" value="P:2-deoxyribose 1-phosphate catabolic process"/>
    <property type="evidence" value="ECO:0007669"/>
    <property type="project" value="UniProtKB-UniRule"/>
</dbReference>
<evidence type="ECO:0000256" key="2">
    <source>
        <dbReference type="ARBA" id="ARBA00022490"/>
    </source>
</evidence>
<protein>
    <recommendedName>
        <fullName evidence="6">Deoxyribose-phosphate aldolase</fullName>
        <shortName evidence="6">DERA</shortName>
        <ecNumber evidence="6">4.1.2.4</ecNumber>
    </recommendedName>
    <alternativeName>
        <fullName evidence="6">2-deoxy-D-ribose 5-phosphate aldolase</fullName>
    </alternativeName>
    <alternativeName>
        <fullName evidence="6">Phosphodeoxyriboaldolase</fullName>
        <shortName evidence="6">Deoxyriboaldolase</shortName>
    </alternativeName>
</protein>
<evidence type="ECO:0000256" key="1">
    <source>
        <dbReference type="ARBA" id="ARBA00010936"/>
    </source>
</evidence>
<evidence type="ECO:0000256" key="6">
    <source>
        <dbReference type="HAMAP-Rule" id="MF_00114"/>
    </source>
</evidence>
<name>A0A410JPH5_ORNRH</name>
<dbReference type="Proteomes" id="UP000287701">
    <property type="component" value="Chromosome"/>
</dbReference>
<keyword evidence="2 6" id="KW-0963">Cytoplasm</keyword>
<dbReference type="InterPro" id="IPR028581">
    <property type="entry name" value="DeoC_typeI"/>
</dbReference>
<feature type="active site" description="Proton donor/acceptor" evidence="6">
    <location>
        <position position="207"/>
    </location>
</feature>
<dbReference type="EC" id="4.1.2.4" evidence="6"/>
<sequence>MKALKHYMDSTYLKTPEQSGLSEEQTKQKVIELCEEAIKEGFYAVMIRPEYVSFAKKFLAERNADTKVGTVIGFHEGAYSTEYKLKEAEQAIEDGADDLDFVVNYEAFKKGDLDLVKNEIKECTEVVLKNNRTAKWIIEAAALTDEQIAQITDLIREVVEGNFSGKEQFVFVKSSTGFYPTEGGKPNGATPENIKIMTEHAGKLPVKAAGGVRSAQEAREMIAMGVTRIGTSSAKKICDGESADAEY</sequence>
<reference evidence="7 8" key="1">
    <citation type="submission" date="2019-01" db="EMBL/GenBank/DDBJ databases">
        <title>Whole Genome of Ornithobacterium rhinotracheale FARPER-174b.</title>
        <authorList>
            <person name="Tataje-Lavanda L.A."/>
            <person name="Montalvan A."/>
            <person name="Montesinos R."/>
            <person name="Zimic M."/>
            <person name="Fernandez-Sanchez M."/>
            <person name="Fernandez-Diaz M."/>
        </authorList>
    </citation>
    <scope>NUCLEOTIDE SEQUENCE [LARGE SCALE GENOMIC DNA]</scope>
    <source>
        <strain evidence="7 8">FARPER-174b</strain>
    </source>
</reference>
<comment type="pathway">
    <text evidence="6">Carbohydrate degradation; 2-deoxy-D-ribose 1-phosphate degradation; D-glyceraldehyde 3-phosphate and acetaldehyde from 2-deoxy-alpha-D-ribose 1-phosphate: step 2/2.</text>
</comment>
<comment type="function">
    <text evidence="6">Catalyzes a reversible aldol reaction between acetaldehyde and D-glyceraldehyde 3-phosphate to generate 2-deoxy-D-ribose 5-phosphate.</text>
</comment>
<dbReference type="OrthoDB" id="9778711at2"/>
<comment type="subcellular location">
    <subcellularLocation>
        <location evidence="6">Cytoplasm</location>
    </subcellularLocation>
</comment>
<dbReference type="InterPro" id="IPR002915">
    <property type="entry name" value="DeoC/FbaB/LacD_aldolase"/>
</dbReference>
<keyword evidence="3 6" id="KW-0456">Lyase</keyword>
<accession>A0A410JPH5</accession>
<comment type="catalytic activity">
    <reaction evidence="5 6">
        <text>2-deoxy-D-ribose 5-phosphate = D-glyceraldehyde 3-phosphate + acetaldehyde</text>
        <dbReference type="Rhea" id="RHEA:12821"/>
        <dbReference type="ChEBI" id="CHEBI:15343"/>
        <dbReference type="ChEBI" id="CHEBI:59776"/>
        <dbReference type="ChEBI" id="CHEBI:62877"/>
        <dbReference type="EC" id="4.1.2.4"/>
    </reaction>
</comment>
<dbReference type="PIRSF" id="PIRSF001357">
    <property type="entry name" value="DeoC"/>
    <property type="match status" value="1"/>
</dbReference>
<comment type="similarity">
    <text evidence="1 6">Belongs to the DeoC/FbaB aldolase family. DeoC type 1 subfamily.</text>
</comment>
<evidence type="ECO:0000313" key="8">
    <source>
        <dbReference type="Proteomes" id="UP000287701"/>
    </source>
</evidence>
<dbReference type="RefSeq" id="WP_128500557.1">
    <property type="nucleotide sequence ID" value="NZ_CP035107.1"/>
</dbReference>
<feature type="active site" description="Schiff-base intermediate with acetaldehyde" evidence="6">
    <location>
        <position position="173"/>
    </location>
</feature>
<dbReference type="PANTHER" id="PTHR10889">
    <property type="entry name" value="DEOXYRIBOSE-PHOSPHATE ALDOLASE"/>
    <property type="match status" value="1"/>
</dbReference>
<dbReference type="InterPro" id="IPR011343">
    <property type="entry name" value="DeoC"/>
</dbReference>
<dbReference type="UniPathway" id="UPA00002">
    <property type="reaction ID" value="UER00468"/>
</dbReference>